<keyword evidence="2" id="KW-0597">Phosphoprotein</keyword>
<evidence type="ECO:0000256" key="3">
    <source>
        <dbReference type="SAM" id="MobiDB-lite"/>
    </source>
</evidence>
<dbReference type="Gene3D" id="3.40.50.980">
    <property type="match status" value="2"/>
</dbReference>
<dbReference type="InterPro" id="IPR000873">
    <property type="entry name" value="AMP-dep_synth/lig_dom"/>
</dbReference>
<keyword evidence="1" id="KW-0596">Phosphopantetheine</keyword>
<evidence type="ECO:0000313" key="5">
    <source>
        <dbReference type="EMBL" id="MBB5079080.1"/>
    </source>
</evidence>
<proteinExistence type="predicted"/>
<evidence type="ECO:0000256" key="1">
    <source>
        <dbReference type="ARBA" id="ARBA00022450"/>
    </source>
</evidence>
<reference evidence="5 6" key="1">
    <citation type="submission" date="2020-08" db="EMBL/GenBank/DDBJ databases">
        <title>Genomic Encyclopedia of Type Strains, Phase IV (KMG-IV): sequencing the most valuable type-strain genomes for metagenomic binning, comparative biology and taxonomic classification.</title>
        <authorList>
            <person name="Goeker M."/>
        </authorList>
    </citation>
    <scope>NUCLEOTIDE SEQUENCE [LARGE SCALE GENOMIC DNA]</scope>
    <source>
        <strain evidence="5 6">DSM 45385</strain>
    </source>
</reference>
<dbReference type="SUPFAM" id="SSF56801">
    <property type="entry name" value="Acetyl-CoA synthetase-like"/>
    <property type="match status" value="1"/>
</dbReference>
<evidence type="ECO:0000313" key="6">
    <source>
        <dbReference type="Proteomes" id="UP000568380"/>
    </source>
</evidence>
<feature type="compositionally biased region" description="Pro residues" evidence="3">
    <location>
        <begin position="104"/>
        <end position="116"/>
    </location>
</feature>
<organism evidence="5 6">
    <name type="scientific">Nonomuraea endophytica</name>
    <dbReference type="NCBI Taxonomy" id="714136"/>
    <lineage>
        <taxon>Bacteria</taxon>
        <taxon>Bacillati</taxon>
        <taxon>Actinomycetota</taxon>
        <taxon>Actinomycetes</taxon>
        <taxon>Streptosporangiales</taxon>
        <taxon>Streptosporangiaceae</taxon>
        <taxon>Nonomuraea</taxon>
    </lineage>
</organism>
<keyword evidence="6" id="KW-1185">Reference proteome</keyword>
<gene>
    <name evidence="5" type="ORF">HNR40_004566</name>
</gene>
<comment type="caution">
    <text evidence="5">The sequence shown here is derived from an EMBL/GenBank/DDBJ whole genome shotgun (WGS) entry which is preliminary data.</text>
</comment>
<dbReference type="Pfam" id="PF00501">
    <property type="entry name" value="AMP-binding"/>
    <property type="match status" value="1"/>
</dbReference>
<dbReference type="PANTHER" id="PTHR44845">
    <property type="entry name" value="CARRIER DOMAIN-CONTAINING PROTEIN"/>
    <property type="match status" value="1"/>
</dbReference>
<name>A0A7W8A3X9_9ACTN</name>
<dbReference type="PANTHER" id="PTHR44845:SF6">
    <property type="entry name" value="BETA-ALANINE-ACTIVATING ENZYME"/>
    <property type="match status" value="1"/>
</dbReference>
<dbReference type="Proteomes" id="UP000568380">
    <property type="component" value="Unassembled WGS sequence"/>
</dbReference>
<evidence type="ECO:0000259" key="4">
    <source>
        <dbReference type="Pfam" id="PF00501"/>
    </source>
</evidence>
<feature type="compositionally biased region" description="Low complexity" evidence="3">
    <location>
        <begin position="117"/>
        <end position="139"/>
    </location>
</feature>
<feature type="domain" description="AMP-dependent synthetase/ligase" evidence="4">
    <location>
        <begin position="2"/>
        <end position="103"/>
    </location>
</feature>
<dbReference type="AlphaFoldDB" id="A0A7W8A3X9"/>
<protein>
    <submittedName>
        <fullName evidence="5">Non-ribosomal peptide synthetase component F</fullName>
    </submittedName>
</protein>
<sequence>MALVSRDEKLTFAELGARVDHMAGQLVLEGAGPGQIVALALPRSAELVVALLAVLRCGAAFLPVDPAERRRLMLTDAAPSIVITPGWAQEGETPRTRRRNRTAPKPPTSSTPPAPRASPRASSPPTAAWPRSWPATASA</sequence>
<evidence type="ECO:0000256" key="2">
    <source>
        <dbReference type="ARBA" id="ARBA00022553"/>
    </source>
</evidence>
<accession>A0A7W8A3X9</accession>
<feature type="region of interest" description="Disordered" evidence="3">
    <location>
        <begin position="83"/>
        <end position="139"/>
    </location>
</feature>
<dbReference type="EMBL" id="JACHIN010000006">
    <property type="protein sequence ID" value="MBB5079080.1"/>
    <property type="molecule type" value="Genomic_DNA"/>
</dbReference>